<keyword evidence="2 6" id="KW-0819">tRNA processing</keyword>
<evidence type="ECO:0000256" key="3">
    <source>
        <dbReference type="ARBA" id="ARBA00022741"/>
    </source>
</evidence>
<sequence>MHPFESAVSASWPPQSWTDCTVLVAVSGGADSVALLRALAAVRISGKGRLIVAHLDHQLRPESDQDASFVRTLAERLGLPAVIDRANVQAVADAAGDGVEAAARAARYEFLQATAQGFGARFVVTAHTADDQIETLLQRILRGTSVAGLSGIPRARQLTPGISLLRPLLSFRRADVEQYLADVEQDFRHDATNDQSHYFRNRLRNELLPLLRSDYLPQVDQSLLRLAAGAADCRDYVESQADQLLDECLLHETLQHVTLDAAKLAAAHSFLATEACVLLWRRRDWSRQAMSREKWLALLTLVAEEESAVIELPGGIRAEKKGEQLTLTPLS</sequence>
<dbReference type="InterPro" id="IPR012094">
    <property type="entry name" value="tRNA_Ile_lys_synt"/>
</dbReference>
<keyword evidence="4 6" id="KW-0067">ATP-binding</keyword>
<comment type="caution">
    <text evidence="8">The sequence shown here is derived from an EMBL/GenBank/DDBJ whole genome shotgun (WGS) entry which is preliminary data.</text>
</comment>
<keyword evidence="6" id="KW-0963">Cytoplasm</keyword>
<dbReference type="InterPro" id="IPR011063">
    <property type="entry name" value="TilS/TtcA_N"/>
</dbReference>
<organism evidence="8 9">
    <name type="scientific">Blastopirellula marina</name>
    <dbReference type="NCBI Taxonomy" id="124"/>
    <lineage>
        <taxon>Bacteria</taxon>
        <taxon>Pseudomonadati</taxon>
        <taxon>Planctomycetota</taxon>
        <taxon>Planctomycetia</taxon>
        <taxon>Pirellulales</taxon>
        <taxon>Pirellulaceae</taxon>
        <taxon>Blastopirellula</taxon>
    </lineage>
</organism>
<comment type="similarity">
    <text evidence="6">Belongs to the tRNA(Ile)-lysidine synthase family.</text>
</comment>
<dbReference type="InterPro" id="IPR012795">
    <property type="entry name" value="tRNA_Ile_lys_synt_N"/>
</dbReference>
<dbReference type="Proteomes" id="UP000239388">
    <property type="component" value="Unassembled WGS sequence"/>
</dbReference>
<dbReference type="GO" id="GO:0005737">
    <property type="term" value="C:cytoplasm"/>
    <property type="evidence" value="ECO:0007669"/>
    <property type="project" value="UniProtKB-SubCell"/>
</dbReference>
<dbReference type="SUPFAM" id="SSF52402">
    <property type="entry name" value="Adenine nucleotide alpha hydrolases-like"/>
    <property type="match status" value="1"/>
</dbReference>
<dbReference type="NCBIfam" id="TIGR02432">
    <property type="entry name" value="lysidine_TilS_N"/>
    <property type="match status" value="1"/>
</dbReference>
<name>A0A2S8GFZ6_9BACT</name>
<dbReference type="GO" id="GO:0005524">
    <property type="term" value="F:ATP binding"/>
    <property type="evidence" value="ECO:0007669"/>
    <property type="project" value="UniProtKB-UniRule"/>
</dbReference>
<dbReference type="Pfam" id="PF01171">
    <property type="entry name" value="ATP_bind_3"/>
    <property type="match status" value="1"/>
</dbReference>
<proteinExistence type="inferred from homology"/>
<dbReference type="PANTHER" id="PTHR43033:SF1">
    <property type="entry name" value="TRNA(ILE)-LYSIDINE SYNTHASE-RELATED"/>
    <property type="match status" value="1"/>
</dbReference>
<evidence type="ECO:0000256" key="5">
    <source>
        <dbReference type="ARBA" id="ARBA00048539"/>
    </source>
</evidence>
<dbReference type="AlphaFoldDB" id="A0A2S8GFZ6"/>
<dbReference type="PANTHER" id="PTHR43033">
    <property type="entry name" value="TRNA(ILE)-LYSIDINE SYNTHASE-RELATED"/>
    <property type="match status" value="1"/>
</dbReference>
<comment type="subcellular location">
    <subcellularLocation>
        <location evidence="6">Cytoplasm</location>
    </subcellularLocation>
</comment>
<dbReference type="InterPro" id="IPR014729">
    <property type="entry name" value="Rossmann-like_a/b/a_fold"/>
</dbReference>
<keyword evidence="1 6" id="KW-0436">Ligase</keyword>
<dbReference type="Gene3D" id="3.40.50.620">
    <property type="entry name" value="HUPs"/>
    <property type="match status" value="1"/>
</dbReference>
<dbReference type="GO" id="GO:0006400">
    <property type="term" value="P:tRNA modification"/>
    <property type="evidence" value="ECO:0007669"/>
    <property type="project" value="UniProtKB-UniRule"/>
</dbReference>
<reference evidence="8 9" key="1">
    <citation type="submission" date="2018-02" db="EMBL/GenBank/DDBJ databases">
        <title>Comparative genomes isolates from brazilian mangrove.</title>
        <authorList>
            <person name="Araujo J.E."/>
            <person name="Taketani R.G."/>
            <person name="Silva M.C.P."/>
            <person name="Loureco M.V."/>
            <person name="Andreote F.D."/>
        </authorList>
    </citation>
    <scope>NUCLEOTIDE SEQUENCE [LARGE SCALE GENOMIC DNA]</scope>
    <source>
        <strain evidence="8 9">NAP PRIS-MGV</strain>
    </source>
</reference>
<evidence type="ECO:0000313" key="9">
    <source>
        <dbReference type="Proteomes" id="UP000239388"/>
    </source>
</evidence>
<comment type="catalytic activity">
    <reaction evidence="5 6">
        <text>cytidine(34) in tRNA(Ile2) + L-lysine + ATP = lysidine(34) in tRNA(Ile2) + AMP + diphosphate + H(+)</text>
        <dbReference type="Rhea" id="RHEA:43744"/>
        <dbReference type="Rhea" id="RHEA-COMP:10625"/>
        <dbReference type="Rhea" id="RHEA-COMP:10670"/>
        <dbReference type="ChEBI" id="CHEBI:15378"/>
        <dbReference type="ChEBI" id="CHEBI:30616"/>
        <dbReference type="ChEBI" id="CHEBI:32551"/>
        <dbReference type="ChEBI" id="CHEBI:33019"/>
        <dbReference type="ChEBI" id="CHEBI:82748"/>
        <dbReference type="ChEBI" id="CHEBI:83665"/>
        <dbReference type="ChEBI" id="CHEBI:456215"/>
        <dbReference type="EC" id="6.3.4.19"/>
    </reaction>
</comment>
<gene>
    <name evidence="6 8" type="primary">tilS</name>
    <name evidence="8" type="ORF">C5Y98_00205</name>
</gene>
<evidence type="ECO:0000256" key="6">
    <source>
        <dbReference type="HAMAP-Rule" id="MF_01161"/>
    </source>
</evidence>
<dbReference type="HAMAP" id="MF_01161">
    <property type="entry name" value="tRNA_Ile_lys_synt"/>
    <property type="match status" value="1"/>
</dbReference>
<evidence type="ECO:0000256" key="4">
    <source>
        <dbReference type="ARBA" id="ARBA00022840"/>
    </source>
</evidence>
<evidence type="ECO:0000256" key="2">
    <source>
        <dbReference type="ARBA" id="ARBA00022694"/>
    </source>
</evidence>
<comment type="domain">
    <text evidence="6">The N-terminal region contains the highly conserved SGGXDS motif, predicted to be a P-loop motif involved in ATP binding.</text>
</comment>
<comment type="function">
    <text evidence="6">Ligates lysine onto the cytidine present at position 34 of the AUA codon-specific tRNA(Ile) that contains the anticodon CAU, in an ATP-dependent manner. Cytidine is converted to lysidine, thus changing the amino acid specificity of the tRNA from methionine to isoleucine.</text>
</comment>
<dbReference type="EC" id="6.3.4.19" evidence="6"/>
<keyword evidence="3 6" id="KW-0547">Nucleotide-binding</keyword>
<evidence type="ECO:0000259" key="7">
    <source>
        <dbReference type="Pfam" id="PF01171"/>
    </source>
</evidence>
<feature type="binding site" evidence="6">
    <location>
        <begin position="27"/>
        <end position="32"/>
    </location>
    <ligand>
        <name>ATP</name>
        <dbReference type="ChEBI" id="CHEBI:30616"/>
    </ligand>
</feature>
<feature type="domain" description="tRNA(Ile)-lysidine/2-thiocytidine synthase N-terminal" evidence="7">
    <location>
        <begin position="22"/>
        <end position="206"/>
    </location>
</feature>
<dbReference type="RefSeq" id="WP_105350414.1">
    <property type="nucleotide sequence ID" value="NZ_PUIB01000001.1"/>
</dbReference>
<dbReference type="GO" id="GO:0032267">
    <property type="term" value="F:tRNA(Ile)-lysidine synthase activity"/>
    <property type="evidence" value="ECO:0007669"/>
    <property type="project" value="UniProtKB-EC"/>
</dbReference>
<dbReference type="OrthoDB" id="9807403at2"/>
<dbReference type="CDD" id="cd01992">
    <property type="entry name" value="TilS_N"/>
    <property type="match status" value="1"/>
</dbReference>
<dbReference type="EMBL" id="PUIB01000001">
    <property type="protein sequence ID" value="PQO43372.1"/>
    <property type="molecule type" value="Genomic_DNA"/>
</dbReference>
<evidence type="ECO:0000256" key="1">
    <source>
        <dbReference type="ARBA" id="ARBA00022598"/>
    </source>
</evidence>
<protein>
    <recommendedName>
        <fullName evidence="6">tRNA(Ile)-lysidine synthase</fullName>
        <ecNumber evidence="6">6.3.4.19</ecNumber>
    </recommendedName>
    <alternativeName>
        <fullName evidence="6">tRNA(Ile)-2-lysyl-cytidine synthase</fullName>
    </alternativeName>
    <alternativeName>
        <fullName evidence="6">tRNA(Ile)-lysidine synthetase</fullName>
    </alternativeName>
</protein>
<accession>A0A2S8GFZ6</accession>
<evidence type="ECO:0000313" key="8">
    <source>
        <dbReference type="EMBL" id="PQO43372.1"/>
    </source>
</evidence>